<organism evidence="5 6">
    <name type="scientific">Leeia speluncae</name>
    <dbReference type="NCBI Taxonomy" id="2884804"/>
    <lineage>
        <taxon>Bacteria</taxon>
        <taxon>Pseudomonadati</taxon>
        <taxon>Pseudomonadota</taxon>
        <taxon>Betaproteobacteria</taxon>
        <taxon>Neisseriales</taxon>
        <taxon>Leeiaceae</taxon>
        <taxon>Leeia</taxon>
    </lineage>
</organism>
<evidence type="ECO:0000256" key="2">
    <source>
        <dbReference type="ARBA" id="ARBA00023002"/>
    </source>
</evidence>
<name>A0ABS8D207_9NEIS</name>
<dbReference type="Pfam" id="PF02780">
    <property type="entry name" value="Transketolase_C"/>
    <property type="match status" value="1"/>
</dbReference>
<dbReference type="PANTHER" id="PTHR43257:SF2">
    <property type="entry name" value="PYRUVATE DEHYDROGENASE E1 COMPONENT SUBUNIT BETA"/>
    <property type="match status" value="1"/>
</dbReference>
<comment type="cofactor">
    <cofactor evidence="1">
        <name>thiamine diphosphate</name>
        <dbReference type="ChEBI" id="CHEBI:58937"/>
    </cofactor>
</comment>
<proteinExistence type="predicted"/>
<dbReference type="InterPro" id="IPR033248">
    <property type="entry name" value="Transketolase_C"/>
</dbReference>
<keyword evidence="2" id="KW-0560">Oxidoreductase</keyword>
<keyword evidence="6" id="KW-1185">Reference proteome</keyword>
<dbReference type="EMBL" id="JAJBZT010000001">
    <property type="protein sequence ID" value="MCB6182234.1"/>
    <property type="molecule type" value="Genomic_DNA"/>
</dbReference>
<keyword evidence="3" id="KW-0786">Thiamine pyrophosphate</keyword>
<dbReference type="RefSeq" id="WP_227177774.1">
    <property type="nucleotide sequence ID" value="NZ_JAJBZT010000001.1"/>
</dbReference>
<feature type="domain" description="Transketolase-like pyrimidine-binding" evidence="4">
    <location>
        <begin position="6"/>
        <end position="180"/>
    </location>
</feature>
<sequence>MTREMINSAEAINEAMHIAMDLDASVIAYGLGIDDPKTIFGTTKGLKERFGPNRVFDTPTSENAMTGIGVGAALGGLKPVMCHQRLDFFLLALDQLVNNAAKWHYTFGSGNNVPITIRLILGRGWGQGPTHSQNLQAWFAHIPGLKVVMPSNPIDAKGLLLSAIFDPDPVIFLEHRWIHHALGDVPEGDIRTPIGKARVARAGSAITIVAMSYLVAEAHHACAALSKIGIECELIDLVSIKPLDVETIRCSLEKTGRLLVLDTGPEMCSVSSEIIAHFAMNHLSLLKVSPQRLASPDCPEPTSYGLSKAFYIDAKKIMSKVCDVLKVAEAPYHLLPAERPYHDVPGDWFTGPF</sequence>
<evidence type="ECO:0000256" key="3">
    <source>
        <dbReference type="ARBA" id="ARBA00023052"/>
    </source>
</evidence>
<dbReference type="Pfam" id="PF02779">
    <property type="entry name" value="Transket_pyr"/>
    <property type="match status" value="1"/>
</dbReference>
<dbReference type="InterPro" id="IPR009014">
    <property type="entry name" value="Transketo_C/PFOR_II"/>
</dbReference>
<evidence type="ECO:0000259" key="4">
    <source>
        <dbReference type="SMART" id="SM00861"/>
    </source>
</evidence>
<dbReference type="SUPFAM" id="SSF52518">
    <property type="entry name" value="Thiamin diphosphate-binding fold (THDP-binding)"/>
    <property type="match status" value="1"/>
</dbReference>
<dbReference type="Gene3D" id="3.40.50.970">
    <property type="match status" value="1"/>
</dbReference>
<dbReference type="Gene3D" id="3.40.50.920">
    <property type="match status" value="1"/>
</dbReference>
<dbReference type="CDD" id="cd07036">
    <property type="entry name" value="TPP_PYR_E1-PDHc-beta_like"/>
    <property type="match status" value="1"/>
</dbReference>
<dbReference type="InterPro" id="IPR029061">
    <property type="entry name" value="THDP-binding"/>
</dbReference>
<dbReference type="InterPro" id="IPR005475">
    <property type="entry name" value="Transketolase-like_Pyr-bd"/>
</dbReference>
<evidence type="ECO:0000313" key="5">
    <source>
        <dbReference type="EMBL" id="MCB6182234.1"/>
    </source>
</evidence>
<comment type="caution">
    <text evidence="5">The sequence shown here is derived from an EMBL/GenBank/DDBJ whole genome shotgun (WGS) entry which is preliminary data.</text>
</comment>
<reference evidence="5" key="1">
    <citation type="submission" date="2021-10" db="EMBL/GenBank/DDBJ databases">
        <title>The complete genome sequence of Leeia sp. TBRC 13508.</title>
        <authorList>
            <person name="Charoenyingcharoen P."/>
            <person name="Yukphan P."/>
        </authorList>
    </citation>
    <scope>NUCLEOTIDE SEQUENCE</scope>
    <source>
        <strain evidence="5">TBRC 13508</strain>
    </source>
</reference>
<accession>A0ABS8D207</accession>
<evidence type="ECO:0000313" key="6">
    <source>
        <dbReference type="Proteomes" id="UP001165395"/>
    </source>
</evidence>
<dbReference type="Proteomes" id="UP001165395">
    <property type="component" value="Unassembled WGS sequence"/>
</dbReference>
<dbReference type="PANTHER" id="PTHR43257">
    <property type="entry name" value="PYRUVATE DEHYDROGENASE E1 COMPONENT BETA SUBUNIT"/>
    <property type="match status" value="1"/>
</dbReference>
<gene>
    <name evidence="5" type="ORF">LIN78_01515</name>
</gene>
<evidence type="ECO:0000256" key="1">
    <source>
        <dbReference type="ARBA" id="ARBA00001964"/>
    </source>
</evidence>
<protein>
    <submittedName>
        <fullName evidence="5">Alpha-ketoacid dehydrogenase subunit beta</fullName>
    </submittedName>
</protein>
<dbReference type="SUPFAM" id="SSF52922">
    <property type="entry name" value="TK C-terminal domain-like"/>
    <property type="match status" value="1"/>
</dbReference>
<dbReference type="SMART" id="SM00861">
    <property type="entry name" value="Transket_pyr"/>
    <property type="match status" value="1"/>
</dbReference>